<reference evidence="1" key="1">
    <citation type="journal article" date="2016" name="Nat. Genet.">
        <title>A high-quality carrot genome assembly provides new insights into carotenoid accumulation and asterid genome evolution.</title>
        <authorList>
            <person name="Iorizzo M."/>
            <person name="Ellison S."/>
            <person name="Senalik D."/>
            <person name="Zeng P."/>
            <person name="Satapoomin P."/>
            <person name="Huang J."/>
            <person name="Bowman M."/>
            <person name="Iovene M."/>
            <person name="Sanseverino W."/>
            <person name="Cavagnaro P."/>
            <person name="Yildiz M."/>
            <person name="Macko-Podgorni A."/>
            <person name="Moranska E."/>
            <person name="Grzebelus E."/>
            <person name="Grzebelus D."/>
            <person name="Ashrafi H."/>
            <person name="Zheng Z."/>
            <person name="Cheng S."/>
            <person name="Spooner D."/>
            <person name="Van Deynze A."/>
            <person name="Simon P."/>
        </authorList>
    </citation>
    <scope>NUCLEOTIDE SEQUENCE</scope>
    <source>
        <tissue evidence="1">Leaf</tissue>
    </source>
</reference>
<gene>
    <name evidence="1" type="ORF">DCAR_0623427</name>
</gene>
<dbReference type="GO" id="GO:0003729">
    <property type="term" value="F:mRNA binding"/>
    <property type="evidence" value="ECO:0007669"/>
    <property type="project" value="TreeGrafter"/>
</dbReference>
<reference evidence="1" key="2">
    <citation type="submission" date="2022-03" db="EMBL/GenBank/DDBJ databases">
        <title>Draft title - Genomic analysis of global carrot germplasm unveils the trajectory of domestication and the origin of high carotenoid orange carrot.</title>
        <authorList>
            <person name="Iorizzo M."/>
            <person name="Ellison S."/>
            <person name="Senalik D."/>
            <person name="Macko-Podgorni A."/>
            <person name="Grzebelus D."/>
            <person name="Bostan H."/>
            <person name="Rolling W."/>
            <person name="Curaba J."/>
            <person name="Simon P."/>
        </authorList>
    </citation>
    <scope>NUCLEOTIDE SEQUENCE</scope>
    <source>
        <tissue evidence="1">Leaf</tissue>
    </source>
</reference>
<dbReference type="Proteomes" id="UP000077755">
    <property type="component" value="Chromosome 6"/>
</dbReference>
<accession>A0AAF0XBJ1</accession>
<organism evidence="1 2">
    <name type="scientific">Daucus carota subsp. sativus</name>
    <name type="common">Carrot</name>
    <dbReference type="NCBI Taxonomy" id="79200"/>
    <lineage>
        <taxon>Eukaryota</taxon>
        <taxon>Viridiplantae</taxon>
        <taxon>Streptophyta</taxon>
        <taxon>Embryophyta</taxon>
        <taxon>Tracheophyta</taxon>
        <taxon>Spermatophyta</taxon>
        <taxon>Magnoliopsida</taxon>
        <taxon>eudicotyledons</taxon>
        <taxon>Gunneridae</taxon>
        <taxon>Pentapetalae</taxon>
        <taxon>asterids</taxon>
        <taxon>campanulids</taxon>
        <taxon>Apiales</taxon>
        <taxon>Apiaceae</taxon>
        <taxon>Apioideae</taxon>
        <taxon>Scandiceae</taxon>
        <taxon>Daucinae</taxon>
        <taxon>Daucus</taxon>
        <taxon>Daucus sect. Daucus</taxon>
    </lineage>
</organism>
<dbReference type="GO" id="GO:0003743">
    <property type="term" value="F:translation initiation factor activity"/>
    <property type="evidence" value="ECO:0007669"/>
    <property type="project" value="TreeGrafter"/>
</dbReference>
<evidence type="ECO:0000313" key="2">
    <source>
        <dbReference type="Proteomes" id="UP000077755"/>
    </source>
</evidence>
<dbReference type="GO" id="GO:0001732">
    <property type="term" value="P:formation of cytoplasmic translation initiation complex"/>
    <property type="evidence" value="ECO:0007669"/>
    <property type="project" value="TreeGrafter"/>
</dbReference>
<dbReference type="PANTHER" id="PTHR14005">
    <property type="entry name" value="EUKARYOTIC TRANSLATION INITIATION FACTOR 3, THETA SUBUNIT"/>
    <property type="match status" value="1"/>
</dbReference>
<keyword evidence="2" id="KW-1185">Reference proteome</keyword>
<dbReference type="GO" id="GO:0043614">
    <property type="term" value="C:multi-eIF complex"/>
    <property type="evidence" value="ECO:0007669"/>
    <property type="project" value="TreeGrafter"/>
</dbReference>
<proteinExistence type="predicted"/>
<dbReference type="GO" id="GO:0071540">
    <property type="term" value="C:eukaryotic translation initiation factor 3 complex, eIF3e"/>
    <property type="evidence" value="ECO:0007669"/>
    <property type="project" value="TreeGrafter"/>
</dbReference>
<dbReference type="AlphaFoldDB" id="A0AAF0XBJ1"/>
<dbReference type="EMBL" id="CP093348">
    <property type="protein sequence ID" value="WOH04022.1"/>
    <property type="molecule type" value="Genomic_DNA"/>
</dbReference>
<sequence length="231" mass="25949">MMYVTQELKDLYHLVEHEFLPLDLASKVQPLLEKNSTVRGKISSASSVPEVQLSLYVPALKKLATMILLQQISKGGMMYVTQEVKDLYHLLEHEFLPLDLASKVQPLLEKNSTVRGKISSASSVPEVQLSQYVPALKKLATLILLQQHEPGHFLVAYLLGVLPKRYRVPTMDDLNQDELARGRVDFLGLLEENTNQSTYCNPSGFSQYEEEKQRIALIETSAPKSDVSVPV</sequence>
<dbReference type="InterPro" id="IPR027512">
    <property type="entry name" value="EIF3A"/>
</dbReference>
<dbReference type="PANTHER" id="PTHR14005:SF0">
    <property type="entry name" value="EUKARYOTIC TRANSLATION INITIATION FACTOR 3 SUBUNIT A"/>
    <property type="match status" value="1"/>
</dbReference>
<dbReference type="Gene3D" id="1.25.40.860">
    <property type="match status" value="2"/>
</dbReference>
<protein>
    <submittedName>
        <fullName evidence="1">Uncharacterized protein</fullName>
    </submittedName>
</protein>
<dbReference type="GO" id="GO:0002188">
    <property type="term" value="P:translation reinitiation"/>
    <property type="evidence" value="ECO:0007669"/>
    <property type="project" value="TreeGrafter"/>
</dbReference>
<dbReference type="GO" id="GO:0071541">
    <property type="term" value="C:eukaryotic translation initiation factor 3 complex, eIF3m"/>
    <property type="evidence" value="ECO:0007669"/>
    <property type="project" value="TreeGrafter"/>
</dbReference>
<evidence type="ECO:0000313" key="1">
    <source>
        <dbReference type="EMBL" id="WOH04022.1"/>
    </source>
</evidence>
<name>A0AAF0XBJ1_DAUCS</name>